<evidence type="ECO:0000313" key="3">
    <source>
        <dbReference type="Proteomes" id="UP000306050"/>
    </source>
</evidence>
<protein>
    <recommendedName>
        <fullName evidence="4">SnoaL-like domain-containing protein</fullName>
    </recommendedName>
</protein>
<gene>
    <name evidence="2" type="ORF">EX895_005100</name>
</gene>
<reference evidence="2 3" key="1">
    <citation type="submission" date="2019-05" db="EMBL/GenBank/DDBJ databases">
        <title>Sporisorium graminicola CBS 10092 draft sequencing and annotation.</title>
        <authorList>
            <person name="Solano-Gonzalez S."/>
            <person name="Caddick M.X."/>
            <person name="Darby A."/>
        </authorList>
    </citation>
    <scope>NUCLEOTIDE SEQUENCE [LARGE SCALE GENOMIC DNA]</scope>
    <source>
        <strain evidence="2 3">CBS 10092</strain>
    </source>
</reference>
<dbReference type="GeneID" id="40727995"/>
<keyword evidence="1" id="KW-0732">Signal</keyword>
<proteinExistence type="predicted"/>
<keyword evidence="3" id="KW-1185">Reference proteome</keyword>
<comment type="caution">
    <text evidence="2">The sequence shown here is derived from an EMBL/GenBank/DDBJ whole genome shotgun (WGS) entry which is preliminary data.</text>
</comment>
<organism evidence="2 3">
    <name type="scientific">Sporisorium graminicola</name>
    <dbReference type="NCBI Taxonomy" id="280036"/>
    <lineage>
        <taxon>Eukaryota</taxon>
        <taxon>Fungi</taxon>
        <taxon>Dikarya</taxon>
        <taxon>Basidiomycota</taxon>
        <taxon>Ustilaginomycotina</taxon>
        <taxon>Ustilaginomycetes</taxon>
        <taxon>Ustilaginales</taxon>
        <taxon>Ustilaginaceae</taxon>
        <taxon>Sporisorium</taxon>
    </lineage>
</organism>
<evidence type="ECO:0008006" key="4">
    <source>
        <dbReference type="Google" id="ProtNLM"/>
    </source>
</evidence>
<evidence type="ECO:0000256" key="1">
    <source>
        <dbReference type="SAM" id="SignalP"/>
    </source>
</evidence>
<dbReference type="Proteomes" id="UP000306050">
    <property type="component" value="Chromosome SGRAM_5"/>
</dbReference>
<feature type="signal peptide" evidence="1">
    <location>
        <begin position="1"/>
        <end position="23"/>
    </location>
</feature>
<dbReference type="EMBL" id="SRRM01000018">
    <property type="protein sequence ID" value="TKY86275.1"/>
    <property type="molecule type" value="Genomic_DNA"/>
</dbReference>
<dbReference type="KEGG" id="sgra:EX895_005100"/>
<dbReference type="AlphaFoldDB" id="A0A4U7KP63"/>
<evidence type="ECO:0000313" key="2">
    <source>
        <dbReference type="EMBL" id="TKY86275.1"/>
    </source>
</evidence>
<sequence>MTVQRRLLALAIGFAMFVALLFGEPVASAIPAAPATIDQRLRTSIGNAYRAQGKHWQLVNAFEPDVAGPANVWLAHKHFYRDQAWNLAETYGAHPLGIRFEGEDGERFRYFYSPIYAGTDLGQRMGLSSQGTEHTALVLWRLQEGHDVGNVVKVYRFADQGFQWLPHMDSLGAAMQTHLAL</sequence>
<accession>A0A4U7KP63</accession>
<feature type="chain" id="PRO_5020226805" description="SnoaL-like domain-containing protein" evidence="1">
    <location>
        <begin position="24"/>
        <end position="181"/>
    </location>
</feature>
<dbReference type="RefSeq" id="XP_029738260.1">
    <property type="nucleotide sequence ID" value="XM_029885694.1"/>
</dbReference>
<name>A0A4U7KP63_9BASI</name>